<dbReference type="Pfam" id="PF07873">
    <property type="entry name" value="YabP"/>
    <property type="match status" value="1"/>
</dbReference>
<dbReference type="AlphaFoldDB" id="A0A9D0ZX36"/>
<organism evidence="1 2">
    <name type="scientific">Candidatus Limivivens merdigallinarum</name>
    <dbReference type="NCBI Taxonomy" id="2840859"/>
    <lineage>
        <taxon>Bacteria</taxon>
        <taxon>Bacillati</taxon>
        <taxon>Bacillota</taxon>
        <taxon>Clostridia</taxon>
        <taxon>Lachnospirales</taxon>
        <taxon>Lachnospiraceae</taxon>
        <taxon>Lachnospiraceae incertae sedis</taxon>
        <taxon>Candidatus Limivivens</taxon>
    </lineage>
</organism>
<comment type="caution">
    <text evidence="1">The sequence shown here is derived from an EMBL/GenBank/DDBJ whole genome shotgun (WGS) entry which is preliminary data.</text>
</comment>
<proteinExistence type="predicted"/>
<accession>A0A9D0ZX36</accession>
<dbReference type="InterPro" id="IPR022476">
    <property type="entry name" value="Spore_YabP/YqfC"/>
</dbReference>
<evidence type="ECO:0000313" key="2">
    <source>
        <dbReference type="Proteomes" id="UP000886886"/>
    </source>
</evidence>
<evidence type="ECO:0000313" key="1">
    <source>
        <dbReference type="EMBL" id="HIQ97000.1"/>
    </source>
</evidence>
<gene>
    <name evidence="1" type="ORF">IAB26_10610</name>
</gene>
<name>A0A9D0ZX36_9FIRM</name>
<sequence>MFPNKKKLRRRIADGMAIPGELSGALPLLTMTGQEELVIENYKSILEYTDSILLIRTKQGLIKVEGSCLYLSYYTKAELKVKGRIAAIQFLKGGAG</sequence>
<dbReference type="EMBL" id="DVFT01000157">
    <property type="protein sequence ID" value="HIQ97000.1"/>
    <property type="molecule type" value="Genomic_DNA"/>
</dbReference>
<dbReference type="Proteomes" id="UP000886886">
    <property type="component" value="Unassembled WGS sequence"/>
</dbReference>
<protein>
    <submittedName>
        <fullName evidence="1">YabP/YqfC family sporulation protein</fullName>
    </submittedName>
</protein>
<reference evidence="1" key="2">
    <citation type="journal article" date="2021" name="PeerJ">
        <title>Extensive microbial diversity within the chicken gut microbiome revealed by metagenomics and culture.</title>
        <authorList>
            <person name="Gilroy R."/>
            <person name="Ravi A."/>
            <person name="Getino M."/>
            <person name="Pursley I."/>
            <person name="Horton D.L."/>
            <person name="Alikhan N.F."/>
            <person name="Baker D."/>
            <person name="Gharbi K."/>
            <person name="Hall N."/>
            <person name="Watson M."/>
            <person name="Adriaenssens E.M."/>
            <person name="Foster-Nyarko E."/>
            <person name="Jarju S."/>
            <person name="Secka A."/>
            <person name="Antonio M."/>
            <person name="Oren A."/>
            <person name="Chaudhuri R.R."/>
            <person name="La Ragione R."/>
            <person name="Hildebrand F."/>
            <person name="Pallen M.J."/>
        </authorList>
    </citation>
    <scope>NUCLEOTIDE SEQUENCE</scope>
    <source>
        <strain evidence="1">ChiSjej3B21-11622</strain>
    </source>
</reference>
<reference evidence="1" key="1">
    <citation type="submission" date="2020-10" db="EMBL/GenBank/DDBJ databases">
        <authorList>
            <person name="Gilroy R."/>
        </authorList>
    </citation>
    <scope>NUCLEOTIDE SEQUENCE</scope>
    <source>
        <strain evidence="1">ChiSjej3B21-11622</strain>
    </source>
</reference>